<name>A0A545AVE4_9ACTN</name>
<dbReference type="SUPFAM" id="SSF46785">
    <property type="entry name" value="Winged helix' DNA-binding domain"/>
    <property type="match status" value="1"/>
</dbReference>
<dbReference type="Gene3D" id="1.10.10.10">
    <property type="entry name" value="Winged helix-like DNA-binding domain superfamily/Winged helix DNA-binding domain"/>
    <property type="match status" value="1"/>
</dbReference>
<dbReference type="Proteomes" id="UP000317982">
    <property type="component" value="Unassembled WGS sequence"/>
</dbReference>
<dbReference type="GO" id="GO:0006950">
    <property type="term" value="P:response to stress"/>
    <property type="evidence" value="ECO:0007669"/>
    <property type="project" value="TreeGrafter"/>
</dbReference>
<dbReference type="PANTHER" id="PTHR33164">
    <property type="entry name" value="TRANSCRIPTIONAL REGULATOR, MARR FAMILY"/>
    <property type="match status" value="1"/>
</dbReference>
<protein>
    <submittedName>
        <fullName evidence="2">Winged helix-turn-helix transcriptional regulator</fullName>
    </submittedName>
</protein>
<evidence type="ECO:0000259" key="1">
    <source>
        <dbReference type="PROSITE" id="PS50995"/>
    </source>
</evidence>
<dbReference type="PRINTS" id="PR00598">
    <property type="entry name" value="HTHMARR"/>
</dbReference>
<dbReference type="Pfam" id="PF12802">
    <property type="entry name" value="MarR_2"/>
    <property type="match status" value="1"/>
</dbReference>
<proteinExistence type="predicted"/>
<gene>
    <name evidence="2" type="ORF">FL583_09240</name>
</gene>
<dbReference type="InterPro" id="IPR039422">
    <property type="entry name" value="MarR/SlyA-like"/>
</dbReference>
<sequence>MAPAHAHVIPFVPAEGIQIGQLAKLAKVRKQTMAQSVEQLVASGYVRRGPDPSDRRASLIFLTEAGRALGPTSLVAGRKVEEGWAEVVGTEELEQVRRALIRLLGLT</sequence>
<dbReference type="PROSITE" id="PS50995">
    <property type="entry name" value="HTH_MARR_2"/>
    <property type="match status" value="1"/>
</dbReference>
<dbReference type="OrthoDB" id="122135at2"/>
<feature type="domain" description="HTH marR-type" evidence="1">
    <location>
        <begin position="1"/>
        <end position="105"/>
    </location>
</feature>
<evidence type="ECO:0000313" key="3">
    <source>
        <dbReference type="Proteomes" id="UP000317982"/>
    </source>
</evidence>
<dbReference type="SMART" id="SM00347">
    <property type="entry name" value="HTH_MARR"/>
    <property type="match status" value="1"/>
</dbReference>
<evidence type="ECO:0000313" key="2">
    <source>
        <dbReference type="EMBL" id="TQS45274.1"/>
    </source>
</evidence>
<dbReference type="InParanoid" id="A0A545AVE4"/>
<accession>A0A545AVE4</accession>
<keyword evidence="3" id="KW-1185">Reference proteome</keyword>
<dbReference type="InterPro" id="IPR036390">
    <property type="entry name" value="WH_DNA-bd_sf"/>
</dbReference>
<dbReference type="InterPro" id="IPR036388">
    <property type="entry name" value="WH-like_DNA-bd_sf"/>
</dbReference>
<dbReference type="InterPro" id="IPR000835">
    <property type="entry name" value="HTH_MarR-typ"/>
</dbReference>
<reference evidence="2 3" key="1">
    <citation type="submission" date="2019-07" db="EMBL/GenBank/DDBJ databases">
        <title>Cryptosporangium phraense sp. nov., isolated from plant litter.</title>
        <authorList>
            <person name="Suriyachadkun C."/>
        </authorList>
    </citation>
    <scope>NUCLEOTIDE SEQUENCE [LARGE SCALE GENOMIC DNA]</scope>
    <source>
        <strain evidence="2 3">A-T 5661</strain>
    </source>
</reference>
<dbReference type="EMBL" id="VIRS01000005">
    <property type="protein sequence ID" value="TQS45274.1"/>
    <property type="molecule type" value="Genomic_DNA"/>
</dbReference>
<dbReference type="AlphaFoldDB" id="A0A545AVE4"/>
<organism evidence="2 3">
    <name type="scientific">Cryptosporangium phraense</name>
    <dbReference type="NCBI Taxonomy" id="2593070"/>
    <lineage>
        <taxon>Bacteria</taxon>
        <taxon>Bacillati</taxon>
        <taxon>Actinomycetota</taxon>
        <taxon>Actinomycetes</taxon>
        <taxon>Cryptosporangiales</taxon>
        <taxon>Cryptosporangiaceae</taxon>
        <taxon>Cryptosporangium</taxon>
    </lineage>
</organism>
<dbReference type="GO" id="GO:0003700">
    <property type="term" value="F:DNA-binding transcription factor activity"/>
    <property type="evidence" value="ECO:0007669"/>
    <property type="project" value="InterPro"/>
</dbReference>
<dbReference type="PANTHER" id="PTHR33164:SF57">
    <property type="entry name" value="MARR-FAMILY TRANSCRIPTIONAL REGULATOR"/>
    <property type="match status" value="1"/>
</dbReference>
<comment type="caution">
    <text evidence="2">The sequence shown here is derived from an EMBL/GenBank/DDBJ whole genome shotgun (WGS) entry which is preliminary data.</text>
</comment>